<organism evidence="1">
    <name type="scientific">Herbaspirillum huttiense subsp. nephrolepidis</name>
    <dbReference type="NCBI Taxonomy" id="3075126"/>
    <lineage>
        <taxon>Bacteria</taxon>
        <taxon>Pseudomonadati</taxon>
        <taxon>Pseudomonadota</taxon>
        <taxon>Betaproteobacteria</taxon>
        <taxon>Burkholderiales</taxon>
        <taxon>Oxalobacteraceae</taxon>
        <taxon>Herbaspirillum</taxon>
    </lineage>
</organism>
<protein>
    <submittedName>
        <fullName evidence="1">DUF2384 domain-containing protein</fullName>
    </submittedName>
</protein>
<sequence>MKGMQSNRDVVVEGAIMGPFLCPDDDIMNDGSAQAIPDFGQDFRALLNFLYADSDTETLSPERFAAVLRIDAAALIASCRYLALSHGSEAYAMQRHLHEAIRVIQLCNDLFGNVEASLAWFQQAALPVFGGNTPHQLVSEDRTDDLVRYLSSLQAGFSG</sequence>
<dbReference type="RefSeq" id="WP_310836710.1">
    <property type="nucleotide sequence ID" value="NZ_JAVLSM010000004.1"/>
</dbReference>
<dbReference type="EMBL" id="JAVRAA010000003">
    <property type="protein sequence ID" value="MDT0336630.1"/>
    <property type="molecule type" value="Genomic_DNA"/>
</dbReference>
<proteinExistence type="predicted"/>
<gene>
    <name evidence="1" type="ORF">RJN63_07325</name>
</gene>
<name>A0AAE4G6F7_9BURK</name>
<comment type="caution">
    <text evidence="1">The sequence shown here is derived from an EMBL/GenBank/DDBJ whole genome shotgun (WGS) entry which is preliminary data.</text>
</comment>
<accession>A0AAE4G6F7</accession>
<dbReference type="AlphaFoldDB" id="A0AAE4G6F7"/>
<evidence type="ECO:0000313" key="1">
    <source>
        <dbReference type="EMBL" id="MDT0336630.1"/>
    </source>
</evidence>
<reference evidence="1" key="1">
    <citation type="submission" date="2023-02" db="EMBL/GenBank/DDBJ databases">
        <title>Description of Herbaspirillum huttiense subsp. nephrolepsisexaltata and Herbaspirillum huttiense subsp. lycopersicon.</title>
        <authorList>
            <person name="Poudel M."/>
            <person name="Sharma A."/>
            <person name="Goss E."/>
            <person name="Tapia J.H."/>
            <person name="Harmon C.M."/>
            <person name="Jones J.B."/>
        </authorList>
    </citation>
    <scope>NUCLEOTIDE SEQUENCE</scope>
    <source>
        <strain evidence="1">NC40101</strain>
    </source>
</reference>